<name>A0A0R1N196_9LACO</name>
<protein>
    <recommendedName>
        <fullName evidence="4 7">Signal peptidase I</fullName>
        <ecNumber evidence="4 7">3.4.21.89</ecNumber>
    </recommendedName>
</protein>
<feature type="active site" evidence="6">
    <location>
        <position position="98"/>
    </location>
</feature>
<comment type="caution">
    <text evidence="9">The sequence shown here is derived from an EMBL/GenBank/DDBJ whole genome shotgun (WGS) entry which is preliminary data.</text>
</comment>
<keyword evidence="7" id="KW-0812">Transmembrane</keyword>
<dbReference type="EC" id="3.4.21.89" evidence="4 7"/>
<evidence type="ECO:0000256" key="6">
    <source>
        <dbReference type="PIRSR" id="PIRSR600223-1"/>
    </source>
</evidence>
<comment type="subcellular location">
    <subcellularLocation>
        <location evidence="2">Cell membrane</location>
        <topology evidence="2">Single-pass type II membrane protein</topology>
    </subcellularLocation>
    <subcellularLocation>
        <location evidence="7">Membrane</location>
        <topology evidence="7">Single-pass type II membrane protein</topology>
    </subcellularLocation>
</comment>
<keyword evidence="7" id="KW-1133">Transmembrane helix</keyword>
<dbReference type="GO" id="GO:0004252">
    <property type="term" value="F:serine-type endopeptidase activity"/>
    <property type="evidence" value="ECO:0007669"/>
    <property type="project" value="InterPro"/>
</dbReference>
<dbReference type="AlphaFoldDB" id="A0A0R1N196"/>
<dbReference type="Gene3D" id="2.10.109.10">
    <property type="entry name" value="Umud Fragment, subunit A"/>
    <property type="match status" value="1"/>
</dbReference>
<comment type="similarity">
    <text evidence="3 7">Belongs to the peptidase S26 family.</text>
</comment>
<evidence type="ECO:0000256" key="4">
    <source>
        <dbReference type="ARBA" id="ARBA00013208"/>
    </source>
</evidence>
<evidence type="ECO:0000313" key="10">
    <source>
        <dbReference type="Proteomes" id="UP000051330"/>
    </source>
</evidence>
<keyword evidence="5 7" id="KW-0378">Hydrolase</keyword>
<dbReference type="EMBL" id="AZEC01000002">
    <property type="protein sequence ID" value="KRL14039.1"/>
    <property type="molecule type" value="Genomic_DNA"/>
</dbReference>
<reference evidence="9 10" key="1">
    <citation type="journal article" date="2015" name="Genome Announc.">
        <title>Expanding the biotechnology potential of lactobacilli through comparative genomics of 213 strains and associated genera.</title>
        <authorList>
            <person name="Sun Z."/>
            <person name="Harris H.M."/>
            <person name="McCann A."/>
            <person name="Guo C."/>
            <person name="Argimon S."/>
            <person name="Zhang W."/>
            <person name="Yang X."/>
            <person name="Jeffery I.B."/>
            <person name="Cooney J.C."/>
            <person name="Kagawa T.F."/>
            <person name="Liu W."/>
            <person name="Song Y."/>
            <person name="Salvetti E."/>
            <person name="Wrobel A."/>
            <person name="Rasinkangas P."/>
            <person name="Parkhill J."/>
            <person name="Rea M.C."/>
            <person name="O'Sullivan O."/>
            <person name="Ritari J."/>
            <person name="Douillard F.P."/>
            <person name="Paul Ross R."/>
            <person name="Yang R."/>
            <person name="Briner A.E."/>
            <person name="Felis G.E."/>
            <person name="de Vos W.M."/>
            <person name="Barrangou R."/>
            <person name="Klaenhammer T.R."/>
            <person name="Caufield P.W."/>
            <person name="Cui Y."/>
            <person name="Zhang H."/>
            <person name="O'Toole P.W."/>
        </authorList>
    </citation>
    <scope>NUCLEOTIDE SEQUENCE [LARGE SCALE GENOMIC DNA]</scope>
    <source>
        <strain evidence="9 10">DSM 12744</strain>
    </source>
</reference>
<dbReference type="Proteomes" id="UP000051330">
    <property type="component" value="Unassembled WGS sequence"/>
</dbReference>
<dbReference type="STRING" id="1423792.FD09_GL001199"/>
<dbReference type="GO" id="GO:0006465">
    <property type="term" value="P:signal peptide processing"/>
    <property type="evidence" value="ECO:0007669"/>
    <property type="project" value="InterPro"/>
</dbReference>
<dbReference type="InterPro" id="IPR019758">
    <property type="entry name" value="Pept_S26A_signal_pept_1_CS"/>
</dbReference>
<sequence>MWRVLNEPNNRREARAQQQEEERFGQWMLQTFIMAAVFVGIIALLFTFVLANDQVSGPSMQPTFESGDRIIALRHASVQRGDIVILKAPDEPNTLYIKRVIGMPGNTVESKNDVMYINGKKYNQPFLKQYENELTNGTLYTENFSLESLSLGKRVPKDSYFVMGDHRNVSKDSRALGFIQKDAIVGVVKLRYWPLNQWRGF</sequence>
<keyword evidence="7" id="KW-0472">Membrane</keyword>
<evidence type="ECO:0000256" key="3">
    <source>
        <dbReference type="ARBA" id="ARBA00009370"/>
    </source>
</evidence>
<dbReference type="Pfam" id="PF10502">
    <property type="entry name" value="Peptidase_S26"/>
    <property type="match status" value="1"/>
</dbReference>
<dbReference type="PANTHER" id="PTHR43390">
    <property type="entry name" value="SIGNAL PEPTIDASE I"/>
    <property type="match status" value="1"/>
</dbReference>
<feature type="domain" description="Peptidase S26" evidence="8">
    <location>
        <begin position="32"/>
        <end position="193"/>
    </location>
</feature>
<gene>
    <name evidence="9" type="ORF">FD09_GL001199</name>
</gene>
<dbReference type="CDD" id="cd06530">
    <property type="entry name" value="S26_SPase_I"/>
    <property type="match status" value="1"/>
</dbReference>
<dbReference type="PRINTS" id="PR00727">
    <property type="entry name" value="LEADERPTASE"/>
</dbReference>
<dbReference type="PATRIC" id="fig|1423792.3.peg.1219"/>
<keyword evidence="10" id="KW-1185">Reference proteome</keyword>
<dbReference type="NCBIfam" id="TIGR02227">
    <property type="entry name" value="sigpep_I_bact"/>
    <property type="match status" value="1"/>
</dbReference>
<organism evidence="9 10">
    <name type="scientific">Schleiferilactobacillus perolens DSM 12744</name>
    <dbReference type="NCBI Taxonomy" id="1423792"/>
    <lineage>
        <taxon>Bacteria</taxon>
        <taxon>Bacillati</taxon>
        <taxon>Bacillota</taxon>
        <taxon>Bacilli</taxon>
        <taxon>Lactobacillales</taxon>
        <taxon>Lactobacillaceae</taxon>
        <taxon>Schleiferilactobacillus</taxon>
    </lineage>
</organism>
<accession>A0A0R1N196</accession>
<evidence type="ECO:0000256" key="7">
    <source>
        <dbReference type="RuleBase" id="RU362042"/>
    </source>
</evidence>
<dbReference type="SUPFAM" id="SSF51306">
    <property type="entry name" value="LexA/Signal peptidase"/>
    <property type="match status" value="1"/>
</dbReference>
<comment type="catalytic activity">
    <reaction evidence="1 7">
        <text>Cleavage of hydrophobic, N-terminal signal or leader sequences from secreted and periplasmic proteins.</text>
        <dbReference type="EC" id="3.4.21.89"/>
    </reaction>
</comment>
<dbReference type="GO" id="GO:0005886">
    <property type="term" value="C:plasma membrane"/>
    <property type="evidence" value="ECO:0007669"/>
    <property type="project" value="UniProtKB-SubCell"/>
</dbReference>
<evidence type="ECO:0000259" key="8">
    <source>
        <dbReference type="Pfam" id="PF10502"/>
    </source>
</evidence>
<keyword evidence="7" id="KW-0645">Protease</keyword>
<dbReference type="PANTHER" id="PTHR43390:SF1">
    <property type="entry name" value="CHLOROPLAST PROCESSING PEPTIDASE"/>
    <property type="match status" value="1"/>
</dbReference>
<evidence type="ECO:0000313" key="9">
    <source>
        <dbReference type="EMBL" id="KRL14039.1"/>
    </source>
</evidence>
<feature type="transmembrane region" description="Helical" evidence="7">
    <location>
        <begin position="27"/>
        <end position="51"/>
    </location>
</feature>
<dbReference type="PROSITE" id="PS00761">
    <property type="entry name" value="SPASE_I_3"/>
    <property type="match status" value="1"/>
</dbReference>
<proteinExistence type="inferred from homology"/>
<feature type="active site" evidence="6">
    <location>
        <position position="59"/>
    </location>
</feature>
<evidence type="ECO:0000256" key="1">
    <source>
        <dbReference type="ARBA" id="ARBA00000677"/>
    </source>
</evidence>
<evidence type="ECO:0000256" key="2">
    <source>
        <dbReference type="ARBA" id="ARBA00004401"/>
    </source>
</evidence>
<dbReference type="InterPro" id="IPR036286">
    <property type="entry name" value="LexA/Signal_pep-like_sf"/>
</dbReference>
<evidence type="ECO:0000256" key="5">
    <source>
        <dbReference type="ARBA" id="ARBA00022801"/>
    </source>
</evidence>
<dbReference type="InterPro" id="IPR000223">
    <property type="entry name" value="Pept_S26A_signal_pept_1"/>
</dbReference>
<dbReference type="InterPro" id="IPR019533">
    <property type="entry name" value="Peptidase_S26"/>
</dbReference>
<dbReference type="GO" id="GO:0009003">
    <property type="term" value="F:signal peptidase activity"/>
    <property type="evidence" value="ECO:0007669"/>
    <property type="project" value="UniProtKB-EC"/>
</dbReference>